<evidence type="ECO:0000313" key="2">
    <source>
        <dbReference type="Proteomes" id="UP000735302"/>
    </source>
</evidence>
<accession>A0AAV4CKF5</accession>
<reference evidence="1 2" key="1">
    <citation type="journal article" date="2021" name="Elife">
        <title>Chloroplast acquisition without the gene transfer in kleptoplastic sea slugs, Plakobranchus ocellatus.</title>
        <authorList>
            <person name="Maeda T."/>
            <person name="Takahashi S."/>
            <person name="Yoshida T."/>
            <person name="Shimamura S."/>
            <person name="Takaki Y."/>
            <person name="Nagai Y."/>
            <person name="Toyoda A."/>
            <person name="Suzuki Y."/>
            <person name="Arimoto A."/>
            <person name="Ishii H."/>
            <person name="Satoh N."/>
            <person name="Nishiyama T."/>
            <person name="Hasebe M."/>
            <person name="Maruyama T."/>
            <person name="Minagawa J."/>
            <person name="Obokata J."/>
            <person name="Shigenobu S."/>
        </authorList>
    </citation>
    <scope>NUCLEOTIDE SEQUENCE [LARGE SCALE GENOMIC DNA]</scope>
</reference>
<dbReference type="AlphaFoldDB" id="A0AAV4CKF5"/>
<dbReference type="EMBL" id="BLXT01006630">
    <property type="protein sequence ID" value="GFO32483.1"/>
    <property type="molecule type" value="Genomic_DNA"/>
</dbReference>
<name>A0AAV4CKF5_9GAST</name>
<gene>
    <name evidence="1" type="ORF">PoB_005898800</name>
</gene>
<keyword evidence="2" id="KW-1185">Reference proteome</keyword>
<sequence length="119" mass="13826">MGLGNPDNGYEYQYHLVQRNIDDDSCYQCDNVEGDSDDGCFYHYNHVQGNPDDGCDYQYNLLQRNPDDGCSYQCNHTMGFSMNDTTIRYMRFPMASLKLWTRKYGTKTRLCPFINDAIA</sequence>
<proteinExistence type="predicted"/>
<protein>
    <submittedName>
        <fullName evidence="1">Uncharacterized protein</fullName>
    </submittedName>
</protein>
<evidence type="ECO:0000313" key="1">
    <source>
        <dbReference type="EMBL" id="GFO32483.1"/>
    </source>
</evidence>
<organism evidence="1 2">
    <name type="scientific">Plakobranchus ocellatus</name>
    <dbReference type="NCBI Taxonomy" id="259542"/>
    <lineage>
        <taxon>Eukaryota</taxon>
        <taxon>Metazoa</taxon>
        <taxon>Spiralia</taxon>
        <taxon>Lophotrochozoa</taxon>
        <taxon>Mollusca</taxon>
        <taxon>Gastropoda</taxon>
        <taxon>Heterobranchia</taxon>
        <taxon>Euthyneura</taxon>
        <taxon>Panpulmonata</taxon>
        <taxon>Sacoglossa</taxon>
        <taxon>Placobranchoidea</taxon>
        <taxon>Plakobranchidae</taxon>
        <taxon>Plakobranchus</taxon>
    </lineage>
</organism>
<dbReference type="Proteomes" id="UP000735302">
    <property type="component" value="Unassembled WGS sequence"/>
</dbReference>
<comment type="caution">
    <text evidence="1">The sequence shown here is derived from an EMBL/GenBank/DDBJ whole genome shotgun (WGS) entry which is preliminary data.</text>
</comment>